<reference evidence="14" key="2">
    <citation type="submission" date="2017-10" db="EMBL/GenBank/DDBJ databases">
        <title>Ladona fulva Genome sequencing and assembly.</title>
        <authorList>
            <person name="Murali S."/>
            <person name="Richards S."/>
            <person name="Bandaranaike D."/>
            <person name="Bellair M."/>
            <person name="Blankenburg K."/>
            <person name="Chao H."/>
            <person name="Dinh H."/>
            <person name="Doddapaneni H."/>
            <person name="Dugan-Rocha S."/>
            <person name="Elkadiri S."/>
            <person name="Gnanaolivu R."/>
            <person name="Hernandez B."/>
            <person name="Skinner E."/>
            <person name="Javaid M."/>
            <person name="Lee S."/>
            <person name="Li M."/>
            <person name="Ming W."/>
            <person name="Munidasa M."/>
            <person name="Muniz J."/>
            <person name="Nguyen L."/>
            <person name="Hughes D."/>
            <person name="Osuji N."/>
            <person name="Pu L.-L."/>
            <person name="Puazo M."/>
            <person name="Qu C."/>
            <person name="Quiroz J."/>
            <person name="Raj R."/>
            <person name="Weissenberger G."/>
            <person name="Xin Y."/>
            <person name="Zou X."/>
            <person name="Han Y."/>
            <person name="Worley K."/>
            <person name="Muzny D."/>
            <person name="Gibbs R."/>
        </authorList>
    </citation>
    <scope>NUCLEOTIDE SEQUENCE</scope>
    <source>
        <strain evidence="14">Sampled in the wild</strain>
    </source>
</reference>
<keyword evidence="15" id="KW-1185">Reference proteome</keyword>
<reference evidence="14" key="1">
    <citation type="submission" date="2013-04" db="EMBL/GenBank/DDBJ databases">
        <authorList>
            <person name="Qu J."/>
            <person name="Murali S.C."/>
            <person name="Bandaranaike D."/>
            <person name="Bellair M."/>
            <person name="Blankenburg K."/>
            <person name="Chao H."/>
            <person name="Dinh H."/>
            <person name="Doddapaneni H."/>
            <person name="Downs B."/>
            <person name="Dugan-Rocha S."/>
            <person name="Elkadiri S."/>
            <person name="Gnanaolivu R.D."/>
            <person name="Hernandez B."/>
            <person name="Javaid M."/>
            <person name="Jayaseelan J.C."/>
            <person name="Lee S."/>
            <person name="Li M."/>
            <person name="Ming W."/>
            <person name="Munidasa M."/>
            <person name="Muniz J."/>
            <person name="Nguyen L."/>
            <person name="Ongeri F."/>
            <person name="Osuji N."/>
            <person name="Pu L.-L."/>
            <person name="Puazo M."/>
            <person name="Qu C."/>
            <person name="Quiroz J."/>
            <person name="Raj R."/>
            <person name="Weissenberger G."/>
            <person name="Xin Y."/>
            <person name="Zou X."/>
            <person name="Han Y."/>
            <person name="Richards S."/>
            <person name="Worley K."/>
            <person name="Muzny D."/>
            <person name="Gibbs R."/>
        </authorList>
    </citation>
    <scope>NUCLEOTIDE SEQUENCE</scope>
    <source>
        <strain evidence="14">Sampled in the wild</strain>
    </source>
</reference>
<dbReference type="CDD" id="cd22718">
    <property type="entry name" value="FHA_SNIP1"/>
    <property type="match status" value="1"/>
</dbReference>
<keyword evidence="3" id="KW-0597">Phosphoprotein</keyword>
<evidence type="ECO:0000256" key="12">
    <source>
        <dbReference type="SAM" id="MobiDB-lite"/>
    </source>
</evidence>
<evidence type="ECO:0000256" key="2">
    <source>
        <dbReference type="ARBA" id="ARBA00022499"/>
    </source>
</evidence>
<evidence type="ECO:0000256" key="11">
    <source>
        <dbReference type="ARBA" id="ARBA00055964"/>
    </source>
</evidence>
<evidence type="ECO:0000256" key="8">
    <source>
        <dbReference type="ARBA" id="ARBA00023158"/>
    </source>
</evidence>
<evidence type="ECO:0000256" key="7">
    <source>
        <dbReference type="ARBA" id="ARBA00023054"/>
    </source>
</evidence>
<keyword evidence="8" id="KW-0943">RNA-mediated gene silencing</keyword>
<dbReference type="InterPro" id="IPR008984">
    <property type="entry name" value="SMAD_FHA_dom_sf"/>
</dbReference>
<name>A0A8K0JZR1_LADFU</name>
<evidence type="ECO:0000256" key="3">
    <source>
        <dbReference type="ARBA" id="ARBA00022553"/>
    </source>
</evidence>
<proteinExistence type="predicted"/>
<dbReference type="SMART" id="SM00240">
    <property type="entry name" value="FHA"/>
    <property type="match status" value="1"/>
</dbReference>
<keyword evidence="6" id="KW-0832">Ubl conjugation</keyword>
<dbReference type="InterPro" id="IPR050923">
    <property type="entry name" value="Cell_Proc_Reg/RNA_Proc"/>
</dbReference>
<dbReference type="PANTHER" id="PTHR23308">
    <property type="entry name" value="NUCLEAR INHIBITOR OF PROTEIN PHOSPHATASE-1"/>
    <property type="match status" value="1"/>
</dbReference>
<comment type="caution">
    <text evidence="14">The sequence shown here is derived from an EMBL/GenBank/DDBJ whole genome shotgun (WGS) entry which is preliminary data.</text>
</comment>
<dbReference type="InterPro" id="IPR000253">
    <property type="entry name" value="FHA_dom"/>
</dbReference>
<feature type="compositionally biased region" description="Basic and acidic residues" evidence="12">
    <location>
        <begin position="63"/>
        <end position="72"/>
    </location>
</feature>
<comment type="function">
    <text evidence="11">Required for pre-mRNA splicing as component of the spliceosome. As a component of the minor spliceosome, involved in the splicing of U12-type introns in pre-mRNAs. Down-regulates NF-kappa-B signaling by competing with RELA for CREBBP/EP300 binding. Involved in the microRNA (miRNA) biogenesis. May be involved in cyclin-D1/CCND1 mRNA stability through the SNARP complex which associates with both the 3'end of the CCND1 gene and its mRNA.</text>
</comment>
<protein>
    <recommendedName>
        <fullName evidence="13">FHA domain-containing protein</fullName>
    </recommendedName>
</protein>
<comment type="subcellular location">
    <subcellularLocation>
        <location evidence="1">Nucleus</location>
    </subcellularLocation>
</comment>
<evidence type="ECO:0000313" key="14">
    <source>
        <dbReference type="EMBL" id="KAG8223273.1"/>
    </source>
</evidence>
<accession>A0A8K0JZR1</accession>
<keyword evidence="5" id="KW-0747">Spliceosome</keyword>
<keyword evidence="4" id="KW-0507">mRNA processing</keyword>
<keyword evidence="7" id="KW-0175">Coiled coil</keyword>
<evidence type="ECO:0000256" key="9">
    <source>
        <dbReference type="ARBA" id="ARBA00023187"/>
    </source>
</evidence>
<evidence type="ECO:0000256" key="10">
    <source>
        <dbReference type="ARBA" id="ARBA00023242"/>
    </source>
</evidence>
<organism evidence="14 15">
    <name type="scientific">Ladona fulva</name>
    <name type="common">Scarce chaser dragonfly</name>
    <name type="synonym">Libellula fulva</name>
    <dbReference type="NCBI Taxonomy" id="123851"/>
    <lineage>
        <taxon>Eukaryota</taxon>
        <taxon>Metazoa</taxon>
        <taxon>Ecdysozoa</taxon>
        <taxon>Arthropoda</taxon>
        <taxon>Hexapoda</taxon>
        <taxon>Insecta</taxon>
        <taxon>Pterygota</taxon>
        <taxon>Palaeoptera</taxon>
        <taxon>Odonata</taxon>
        <taxon>Epiprocta</taxon>
        <taxon>Anisoptera</taxon>
        <taxon>Libelluloidea</taxon>
        <taxon>Libellulidae</taxon>
        <taxon>Ladona</taxon>
    </lineage>
</organism>
<feature type="compositionally biased region" description="Basic and acidic residues" evidence="12">
    <location>
        <begin position="79"/>
        <end position="238"/>
    </location>
</feature>
<dbReference type="OrthoDB" id="444265at2759"/>
<evidence type="ECO:0000256" key="4">
    <source>
        <dbReference type="ARBA" id="ARBA00022664"/>
    </source>
</evidence>
<dbReference type="GO" id="GO:0005681">
    <property type="term" value="C:spliceosomal complex"/>
    <property type="evidence" value="ECO:0007669"/>
    <property type="project" value="UniProtKB-KW"/>
</dbReference>
<dbReference type="Pfam" id="PF00498">
    <property type="entry name" value="FHA"/>
    <property type="match status" value="1"/>
</dbReference>
<evidence type="ECO:0000256" key="1">
    <source>
        <dbReference type="ARBA" id="ARBA00004123"/>
    </source>
</evidence>
<evidence type="ECO:0000313" key="15">
    <source>
        <dbReference type="Proteomes" id="UP000792457"/>
    </source>
</evidence>
<sequence length="466" mass="55085">MRDKSSSLLKSKRRRYDSGSSSEESKQNRVSSDSENNPSRNCREKIGSKYLSSKVVSRSQGSDSDREIERRSEKKRKKHDDQRRKERYSDSEDDSSRGKLREPISSEKHASRNEKYDNRIDDREKKRNKDCRHRKEQECRESSEGKLTDDNFRKERYRHDRESENSAAREGRSRHTDRREDSPEASRRLQHNDRSHDRGENGNERRKNNRQEHQREGRGGYQRREERRNRWSDGDEQSRGGPSRRERHPREGEQESRFDPSRPIKREPGVNDDENENYEWGRQSASGSNPNVKKENNEPKEKPNFGLSGKLTEDTNTFNGVVIKYNEPPEARKPRRRWRLYVFKGEENLPTLYLHRQSCFLIGRDRKVVDIPVDHPSCSKQHAAFQFRLVPYQRPDGTMGKRVRPYIIDLESANGTFVNNNQIEAKKYVELLERDVLKFGFSSREYVLLHEQSKEEEAEDDDVVGT</sequence>
<feature type="compositionally biased region" description="Polar residues" evidence="12">
    <location>
        <begin position="50"/>
        <end position="61"/>
    </location>
</feature>
<feature type="region of interest" description="Disordered" evidence="12">
    <location>
        <begin position="1"/>
        <end position="312"/>
    </location>
</feature>
<keyword evidence="2" id="KW-1017">Isopeptide bond</keyword>
<dbReference type="FunFam" id="2.60.200.20:FF:000008">
    <property type="entry name" value="smad nuclear-interacting protein 1"/>
    <property type="match status" value="1"/>
</dbReference>
<dbReference type="AlphaFoldDB" id="A0A8K0JZR1"/>
<feature type="compositionally biased region" description="Polar residues" evidence="12">
    <location>
        <begin position="18"/>
        <end position="40"/>
    </location>
</feature>
<gene>
    <name evidence="14" type="ORF">J437_LFUL001550</name>
</gene>
<feature type="compositionally biased region" description="Basic and acidic residues" evidence="12">
    <location>
        <begin position="248"/>
        <end position="269"/>
    </location>
</feature>
<dbReference type="PROSITE" id="PS50006">
    <property type="entry name" value="FHA_DOMAIN"/>
    <property type="match status" value="1"/>
</dbReference>
<dbReference type="Gene3D" id="2.60.200.20">
    <property type="match status" value="1"/>
</dbReference>
<dbReference type="GO" id="GO:0006397">
    <property type="term" value="P:mRNA processing"/>
    <property type="evidence" value="ECO:0007669"/>
    <property type="project" value="UniProtKB-KW"/>
</dbReference>
<evidence type="ECO:0000256" key="6">
    <source>
        <dbReference type="ARBA" id="ARBA00022843"/>
    </source>
</evidence>
<dbReference type="EMBL" id="KZ308156">
    <property type="protein sequence ID" value="KAG8223273.1"/>
    <property type="molecule type" value="Genomic_DNA"/>
</dbReference>
<evidence type="ECO:0000256" key="5">
    <source>
        <dbReference type="ARBA" id="ARBA00022728"/>
    </source>
</evidence>
<evidence type="ECO:0000259" key="13">
    <source>
        <dbReference type="PROSITE" id="PS50006"/>
    </source>
</evidence>
<feature type="compositionally biased region" description="Basic and acidic residues" evidence="12">
    <location>
        <begin position="292"/>
        <end position="303"/>
    </location>
</feature>
<dbReference type="GO" id="GO:0031047">
    <property type="term" value="P:regulatory ncRNA-mediated gene silencing"/>
    <property type="evidence" value="ECO:0007669"/>
    <property type="project" value="UniProtKB-KW"/>
</dbReference>
<dbReference type="Proteomes" id="UP000792457">
    <property type="component" value="Unassembled WGS sequence"/>
</dbReference>
<dbReference type="SUPFAM" id="SSF49879">
    <property type="entry name" value="SMAD/FHA domain"/>
    <property type="match status" value="1"/>
</dbReference>
<feature type="domain" description="FHA" evidence="13">
    <location>
        <begin position="360"/>
        <end position="423"/>
    </location>
</feature>
<dbReference type="GO" id="GO:0008380">
    <property type="term" value="P:RNA splicing"/>
    <property type="evidence" value="ECO:0007669"/>
    <property type="project" value="UniProtKB-KW"/>
</dbReference>
<keyword evidence="10" id="KW-0539">Nucleus</keyword>
<keyword evidence="9" id="KW-0508">mRNA splicing</keyword>